<dbReference type="InterPro" id="IPR052384">
    <property type="entry name" value="TMTC_O-mannosyltransferase"/>
</dbReference>
<feature type="chain" id="PRO_5009439056" evidence="4">
    <location>
        <begin position="36"/>
        <end position="290"/>
    </location>
</feature>
<protein>
    <submittedName>
        <fullName evidence="5">Uncharacterized protein</fullName>
    </submittedName>
</protein>
<dbReference type="PROSITE" id="PS50005">
    <property type="entry name" value="TPR"/>
    <property type="match status" value="1"/>
</dbReference>
<dbReference type="Proteomes" id="UP000179145">
    <property type="component" value="Chromosome"/>
</dbReference>
<feature type="repeat" description="TPR" evidence="3">
    <location>
        <begin position="152"/>
        <end position="185"/>
    </location>
</feature>
<proteinExistence type="predicted"/>
<keyword evidence="2 3" id="KW-0802">TPR repeat</keyword>
<reference evidence="5 6" key="1">
    <citation type="journal article" date="2016" name="Microb. Cell Fact.">
        <title>Dissection of exopolysaccharide biosynthesis in Kozakia baliensis.</title>
        <authorList>
            <person name="Brandt J.U."/>
            <person name="Jakob F."/>
            <person name="Behr J."/>
            <person name="Geissler A.J."/>
            <person name="Vogel R.F."/>
        </authorList>
    </citation>
    <scope>NUCLEOTIDE SEQUENCE [LARGE SCALE GENOMIC DNA]</scope>
    <source>
        <strain evidence="5 6">DSM 14400</strain>
    </source>
</reference>
<evidence type="ECO:0000313" key="5">
    <source>
        <dbReference type="EMBL" id="AOX16646.1"/>
    </source>
</evidence>
<keyword evidence="6" id="KW-1185">Reference proteome</keyword>
<gene>
    <name evidence="5" type="ORF">A0U89_05345</name>
</gene>
<dbReference type="Pfam" id="PF14559">
    <property type="entry name" value="TPR_19"/>
    <property type="match status" value="1"/>
</dbReference>
<dbReference type="PANTHER" id="PTHR44216">
    <property type="entry name" value="PROTEIN O-MANNOSYL-TRANSFERASE TMTC2"/>
    <property type="match status" value="1"/>
</dbReference>
<dbReference type="KEGG" id="kba:A0U89_05345"/>
<evidence type="ECO:0000313" key="6">
    <source>
        <dbReference type="Proteomes" id="UP000179145"/>
    </source>
</evidence>
<dbReference type="Gene3D" id="1.25.40.10">
    <property type="entry name" value="Tetratricopeptide repeat domain"/>
    <property type="match status" value="1"/>
</dbReference>
<sequence>MIKAHRLQLSRMPIFLLTMLPLAISGCVNTMPRQAADAARQQRVAQDPGAMMRIGDSARAHGDWSTAATFYGHAFNLRPKNPDYVASYAEALVQTGRTDDAIDAIHRTQSEASTGDQLRLTLLLARVLTTAQRPQDAIAILRPMIATHPNVAALHIALGIAYDSSEDFSGAQESYRQALQLDPNSLAARNNLALSQALAGQPAIAQAGLIQLRTEAVEHGAPATDLATIDGNLAIVYAMEGNLNAARHAGRAATQTEQQFQQNMRFYSLLGAPAPAGTASGAPVSVVAPD</sequence>
<feature type="signal peptide" evidence="4">
    <location>
        <begin position="1"/>
        <end position="35"/>
    </location>
</feature>
<dbReference type="SMART" id="SM00028">
    <property type="entry name" value="TPR"/>
    <property type="match status" value="3"/>
</dbReference>
<dbReference type="AlphaFoldDB" id="A0A1D8USQ1"/>
<evidence type="ECO:0000256" key="2">
    <source>
        <dbReference type="ARBA" id="ARBA00022803"/>
    </source>
</evidence>
<name>A0A1D8USQ1_9PROT</name>
<evidence type="ECO:0000256" key="1">
    <source>
        <dbReference type="ARBA" id="ARBA00022737"/>
    </source>
</evidence>
<dbReference type="PROSITE" id="PS51257">
    <property type="entry name" value="PROKAR_LIPOPROTEIN"/>
    <property type="match status" value="1"/>
</dbReference>
<accession>A0A1D8USQ1</accession>
<dbReference type="EMBL" id="CP014674">
    <property type="protein sequence ID" value="AOX16646.1"/>
    <property type="molecule type" value="Genomic_DNA"/>
</dbReference>
<keyword evidence="1" id="KW-0677">Repeat</keyword>
<dbReference type="OrthoDB" id="7225260at2"/>
<dbReference type="SUPFAM" id="SSF48452">
    <property type="entry name" value="TPR-like"/>
    <property type="match status" value="1"/>
</dbReference>
<dbReference type="InterPro" id="IPR011990">
    <property type="entry name" value="TPR-like_helical_dom_sf"/>
</dbReference>
<dbReference type="PROSITE" id="PS50293">
    <property type="entry name" value="TPR_REGION"/>
    <property type="match status" value="1"/>
</dbReference>
<dbReference type="PANTHER" id="PTHR44216:SF3">
    <property type="entry name" value="PROTEIN O-MANNOSYL-TRANSFERASE TMTC2"/>
    <property type="match status" value="1"/>
</dbReference>
<dbReference type="STRING" id="153496.A0U89_05345"/>
<dbReference type="RefSeq" id="WP_070402379.1">
    <property type="nucleotide sequence ID" value="NZ_BJVW01000019.1"/>
</dbReference>
<keyword evidence="4" id="KW-0732">Signal</keyword>
<dbReference type="InterPro" id="IPR013105">
    <property type="entry name" value="TPR_2"/>
</dbReference>
<dbReference type="eggNOG" id="COG5010">
    <property type="taxonomic scope" value="Bacteria"/>
</dbReference>
<evidence type="ECO:0000256" key="4">
    <source>
        <dbReference type="SAM" id="SignalP"/>
    </source>
</evidence>
<dbReference type="InterPro" id="IPR019734">
    <property type="entry name" value="TPR_rpt"/>
</dbReference>
<organism evidence="5 6">
    <name type="scientific">Kozakia baliensis</name>
    <dbReference type="NCBI Taxonomy" id="153496"/>
    <lineage>
        <taxon>Bacteria</taxon>
        <taxon>Pseudomonadati</taxon>
        <taxon>Pseudomonadota</taxon>
        <taxon>Alphaproteobacteria</taxon>
        <taxon>Acetobacterales</taxon>
        <taxon>Acetobacteraceae</taxon>
        <taxon>Kozakia</taxon>
    </lineage>
</organism>
<evidence type="ECO:0000256" key="3">
    <source>
        <dbReference type="PROSITE-ProRule" id="PRU00339"/>
    </source>
</evidence>
<dbReference type="Pfam" id="PF07719">
    <property type="entry name" value="TPR_2"/>
    <property type="match status" value="1"/>
</dbReference>